<reference evidence="1" key="1">
    <citation type="submission" date="2019-02" db="EMBL/GenBank/DDBJ databases">
        <authorList>
            <person name="Gruber-Vodicka R. H."/>
            <person name="Seah K. B. B."/>
        </authorList>
    </citation>
    <scope>NUCLEOTIDE SEQUENCE</scope>
    <source>
        <strain evidence="1">BECK_M6</strain>
    </source>
</reference>
<gene>
    <name evidence="1" type="ORF">BECKLFY1418A_GA0070994_11922</name>
</gene>
<dbReference type="EMBL" id="CAADFH010000192">
    <property type="protein sequence ID" value="VFK02359.1"/>
    <property type="molecule type" value="Genomic_DNA"/>
</dbReference>
<organism evidence="1">
    <name type="scientific">Candidatus Kentrum sp. LFY</name>
    <dbReference type="NCBI Taxonomy" id="2126342"/>
    <lineage>
        <taxon>Bacteria</taxon>
        <taxon>Pseudomonadati</taxon>
        <taxon>Pseudomonadota</taxon>
        <taxon>Gammaproteobacteria</taxon>
        <taxon>Candidatus Kentrum</taxon>
    </lineage>
</organism>
<dbReference type="AlphaFoldDB" id="A0A450VC37"/>
<evidence type="ECO:0000313" key="1">
    <source>
        <dbReference type="EMBL" id="VFK02359.1"/>
    </source>
</evidence>
<proteinExistence type="predicted"/>
<accession>A0A450VC37</accession>
<sequence length="134" mass="15212">MDINKKIIDNFHKDAALLRYIYTLGVGLYDKSDFLSKIDDFCTTCARAASEEGAGEVFLEKGEYGKLFLCKGSYKIDFDLAKDDVLVFLTGTSHDLYTLFMQMVKRPTISLEDLTLFPKWCGDCLLEHISQDNS</sequence>
<protein>
    <submittedName>
        <fullName evidence="1">Uncharacterized protein</fullName>
    </submittedName>
</protein>
<name>A0A450VC37_9GAMM</name>